<reference evidence="9 10" key="1">
    <citation type="submission" date="2023-11" db="EMBL/GenBank/DDBJ databases">
        <title>Peredibacter starrii A3.12.</title>
        <authorList>
            <person name="Mitchell R.J."/>
        </authorList>
    </citation>
    <scope>NUCLEOTIDE SEQUENCE [LARGE SCALE GENOMIC DNA]</scope>
    <source>
        <strain evidence="9 10">A3.12</strain>
    </source>
</reference>
<dbReference type="RefSeq" id="WP_321399224.1">
    <property type="nucleotide sequence ID" value="NZ_CP139487.1"/>
</dbReference>
<keyword evidence="3" id="KW-0813">Transport</keyword>
<feature type="transmembrane region" description="Helical" evidence="8">
    <location>
        <begin position="530"/>
        <end position="548"/>
    </location>
</feature>
<feature type="transmembrane region" description="Helical" evidence="8">
    <location>
        <begin position="922"/>
        <end position="947"/>
    </location>
</feature>
<evidence type="ECO:0000256" key="2">
    <source>
        <dbReference type="ARBA" id="ARBA00010942"/>
    </source>
</evidence>
<evidence type="ECO:0000256" key="5">
    <source>
        <dbReference type="ARBA" id="ARBA00022692"/>
    </source>
</evidence>
<evidence type="ECO:0000256" key="1">
    <source>
        <dbReference type="ARBA" id="ARBA00004651"/>
    </source>
</evidence>
<comment type="similarity">
    <text evidence="2">Belongs to the resistance-nodulation-cell division (RND) (TC 2.A.6) family.</text>
</comment>
<dbReference type="AlphaFoldDB" id="A0AAX4HTL7"/>
<feature type="transmembrane region" description="Helical" evidence="8">
    <location>
        <begin position="393"/>
        <end position="421"/>
    </location>
</feature>
<dbReference type="Gene3D" id="1.20.1640.10">
    <property type="entry name" value="Multidrug efflux transporter AcrB transmembrane domain"/>
    <property type="match status" value="2"/>
</dbReference>
<sequence length="1029" mass="112996">MLKSIVDFSLRNKLGVLLVTGVITLFCAFSIPDMAIDAVPDITNVQVQVNVKTGALDPENIELQVTRPMEIDFSGIPNLHDMRSISKFGLAQVTLIFEDGTDIYWARQQVSERMNSIRLPNEVIPELAPITTGLGEVFMYTLKVDATSKLYSLSEEEQLKELRTIQDYTIKPHLKRVKGVADVDSNGGFVKEIHINFLPKKMDKFGLTIKQLLAKLESLGVNAGGGYIQFSKEQIIVRTFPRMPDLETISNLSLGINALGIPIKISDVAEVREDHSLRVGAATYAGKESVLGTVLMRIGANGRNVVEGVEEALTTLKLPQGVHIERLYTRKFLVDNTIKTVSTSLVEGAVLVVLILLILLGNIKAAIIVALAIPLSMLVAIRGMNFFGVTGNLMSLGAIDFGLLVDGSVVIIEAILAHLAIEHTRDKSEVLKEAATDVMGPVVSGLLLIMAVYIPILTLEGVEGKMFRPMAITVLLALGASLLIAMFVMPVLSDFFLKNAHIGEDHDTWFFKKAKKIFIPLFDKVLRHPVKAYGSALVLFLVSIFLLTRLGSDFIPELDEGDLVLGLTRNARIGIDASVSEQEKVEKLIMTYPEVEKVFARLGTPESATDPMGVNLADTFIILQKDRKKWRFKTKDELIEALMKDIEKHDPTTEVSATQPIGMRFNEMLEGSRADISLRILGPDLKELFDYGEKAQEIILPIQGVESIEQDPLTALRRGPVLDIKPKFEKMAAYGITLLELNESVEIALAGREVGSFISDNIRFPIVTHMDESLRDDPKEISRIPIELPLGGTIPLSDIATITQDEQITTIARHWGNRYSAVSINVSGRDLGSLVKEAQDKIKEKLNLKEGYTLSWGGQFKNMERANKRLMIIVPLTLLGVFLILWKVFGKLAPTLIVFASVPFAAVGGILALYIRGLHLSVSAGVGFIALIGIALLNSLVLMNVLLTDQSDLSVEERVKKGTLSRLRPVLMTALVAGLGFLPMALNTGIGAEVQRPLATVVIGGLMSSTFLTLFLLPTAFMSWRKRGN</sequence>
<evidence type="ECO:0000256" key="3">
    <source>
        <dbReference type="ARBA" id="ARBA00022448"/>
    </source>
</evidence>
<dbReference type="Gene3D" id="3.30.2090.10">
    <property type="entry name" value="Multidrug efflux transporter AcrB TolC docking domain, DN and DC subdomains"/>
    <property type="match status" value="2"/>
</dbReference>
<feature type="transmembrane region" description="Helical" evidence="8">
    <location>
        <begin position="870"/>
        <end position="889"/>
    </location>
</feature>
<dbReference type="GO" id="GO:0005886">
    <property type="term" value="C:plasma membrane"/>
    <property type="evidence" value="ECO:0007669"/>
    <property type="project" value="UniProtKB-SubCell"/>
</dbReference>
<dbReference type="GO" id="GO:0008324">
    <property type="term" value="F:monoatomic cation transmembrane transporter activity"/>
    <property type="evidence" value="ECO:0007669"/>
    <property type="project" value="InterPro"/>
</dbReference>
<dbReference type="PRINTS" id="PR00702">
    <property type="entry name" value="ACRIFLAVINRP"/>
</dbReference>
<feature type="transmembrane region" description="Helical" evidence="8">
    <location>
        <begin position="967"/>
        <end position="986"/>
    </location>
</feature>
<keyword evidence="5 8" id="KW-0812">Transmembrane</keyword>
<keyword evidence="10" id="KW-1185">Reference proteome</keyword>
<feature type="transmembrane region" description="Helical" evidence="8">
    <location>
        <begin position="998"/>
        <end position="1021"/>
    </location>
</feature>
<dbReference type="SUPFAM" id="SSF82866">
    <property type="entry name" value="Multidrug efflux transporter AcrB transmembrane domain"/>
    <property type="match status" value="2"/>
</dbReference>
<name>A0AAX4HTL7_9BACT</name>
<evidence type="ECO:0000256" key="4">
    <source>
        <dbReference type="ARBA" id="ARBA00022475"/>
    </source>
</evidence>
<dbReference type="Gene3D" id="3.30.70.1320">
    <property type="entry name" value="Multidrug efflux transporter AcrB pore domain like"/>
    <property type="match status" value="1"/>
</dbReference>
<dbReference type="SUPFAM" id="SSF82714">
    <property type="entry name" value="Multidrug efflux transporter AcrB TolC docking domain, DN and DC subdomains"/>
    <property type="match status" value="2"/>
</dbReference>
<dbReference type="Gene3D" id="3.30.70.1430">
    <property type="entry name" value="Multidrug efflux transporter AcrB pore domain"/>
    <property type="match status" value="2"/>
</dbReference>
<dbReference type="InterPro" id="IPR027463">
    <property type="entry name" value="AcrB_DN_DC_subdom"/>
</dbReference>
<dbReference type="SUPFAM" id="SSF82693">
    <property type="entry name" value="Multidrug efflux transporter AcrB pore domain, PN1, PN2, PC1 and PC2 subdomains"/>
    <property type="match status" value="2"/>
</dbReference>
<dbReference type="PANTHER" id="PTHR32063">
    <property type="match status" value="1"/>
</dbReference>
<dbReference type="Gene3D" id="3.30.70.1440">
    <property type="entry name" value="Multidrug efflux transporter AcrB pore domain"/>
    <property type="match status" value="1"/>
</dbReference>
<dbReference type="KEGG" id="psti:SOO65_08200"/>
<keyword evidence="4" id="KW-1003">Cell membrane</keyword>
<accession>A0AAX4HTL7</accession>
<dbReference type="InterPro" id="IPR004763">
    <property type="entry name" value="CusA-like"/>
</dbReference>
<proteinExistence type="inferred from homology"/>
<feature type="transmembrane region" description="Helical" evidence="8">
    <location>
        <begin position="895"/>
        <end position="915"/>
    </location>
</feature>
<evidence type="ECO:0000256" key="6">
    <source>
        <dbReference type="ARBA" id="ARBA00022989"/>
    </source>
</evidence>
<feature type="transmembrane region" description="Helical" evidence="8">
    <location>
        <begin position="348"/>
        <end position="381"/>
    </location>
</feature>
<dbReference type="Proteomes" id="UP001324634">
    <property type="component" value="Chromosome"/>
</dbReference>
<dbReference type="EMBL" id="CP139487">
    <property type="protein sequence ID" value="WPU66726.1"/>
    <property type="molecule type" value="Genomic_DNA"/>
</dbReference>
<evidence type="ECO:0000313" key="9">
    <source>
        <dbReference type="EMBL" id="WPU66726.1"/>
    </source>
</evidence>
<dbReference type="NCBIfam" id="TIGR00914">
    <property type="entry name" value="2A0601"/>
    <property type="match status" value="1"/>
</dbReference>
<dbReference type="PANTHER" id="PTHR32063:SF24">
    <property type="entry name" value="CATION EFFLUX SYSTEM (ACRB_ACRD_ACRF FAMILY)"/>
    <property type="match status" value="1"/>
</dbReference>
<evidence type="ECO:0000256" key="7">
    <source>
        <dbReference type="ARBA" id="ARBA00023136"/>
    </source>
</evidence>
<dbReference type="GO" id="GO:0042910">
    <property type="term" value="F:xenobiotic transmembrane transporter activity"/>
    <property type="evidence" value="ECO:0007669"/>
    <property type="project" value="TreeGrafter"/>
</dbReference>
<evidence type="ECO:0000256" key="8">
    <source>
        <dbReference type="SAM" id="Phobius"/>
    </source>
</evidence>
<comment type="subcellular location">
    <subcellularLocation>
        <location evidence="1">Cell membrane</location>
        <topology evidence="1">Multi-pass membrane protein</topology>
    </subcellularLocation>
</comment>
<keyword evidence="6 8" id="KW-1133">Transmembrane helix</keyword>
<feature type="transmembrane region" description="Helical" evidence="8">
    <location>
        <begin position="441"/>
        <end position="459"/>
    </location>
</feature>
<feature type="transmembrane region" description="Helical" evidence="8">
    <location>
        <begin position="471"/>
        <end position="492"/>
    </location>
</feature>
<keyword evidence="7 8" id="KW-0472">Membrane</keyword>
<dbReference type="InterPro" id="IPR001036">
    <property type="entry name" value="Acrflvin-R"/>
</dbReference>
<protein>
    <submittedName>
        <fullName evidence="9">CusA/CzcA family heavy metal efflux RND transporter</fullName>
    </submittedName>
</protein>
<organism evidence="9 10">
    <name type="scientific">Peredibacter starrii</name>
    <dbReference type="NCBI Taxonomy" id="28202"/>
    <lineage>
        <taxon>Bacteria</taxon>
        <taxon>Pseudomonadati</taxon>
        <taxon>Bdellovibrionota</taxon>
        <taxon>Bacteriovoracia</taxon>
        <taxon>Bacteriovoracales</taxon>
        <taxon>Bacteriovoracaceae</taxon>
        <taxon>Peredibacter</taxon>
    </lineage>
</organism>
<evidence type="ECO:0000313" key="10">
    <source>
        <dbReference type="Proteomes" id="UP001324634"/>
    </source>
</evidence>
<gene>
    <name evidence="9" type="ORF">SOO65_08200</name>
</gene>
<dbReference type="Pfam" id="PF00873">
    <property type="entry name" value="ACR_tran"/>
    <property type="match status" value="1"/>
</dbReference>